<name>A0A1T5B402_9SPHN</name>
<dbReference type="EMBL" id="FUYM01000002">
    <property type="protein sequence ID" value="SKB41690.1"/>
    <property type="molecule type" value="Genomic_DNA"/>
</dbReference>
<sequence>MFVAVYWWRVHPGKEEQFIRAWTRGTELIREIYGSYGSRLHRDADGRFVGYAEWPDEATWRYAFDRKMTYEDPETRAAFVDAVCEVPPDADPIFTMTVVSDRLTTRIEPATD</sequence>
<dbReference type="SUPFAM" id="SSF54909">
    <property type="entry name" value="Dimeric alpha+beta barrel"/>
    <property type="match status" value="1"/>
</dbReference>
<reference evidence="3" key="1">
    <citation type="submission" date="2017-02" db="EMBL/GenBank/DDBJ databases">
        <authorList>
            <person name="Varghese N."/>
            <person name="Submissions S."/>
        </authorList>
    </citation>
    <scope>NUCLEOTIDE SEQUENCE [LARGE SCALE GENOMIC DNA]</scope>
    <source>
        <strain evidence="3">UM2</strain>
    </source>
</reference>
<organism evidence="2 3">
    <name type="scientific">Rhizorhabdus histidinilytica</name>
    <dbReference type="NCBI Taxonomy" id="439228"/>
    <lineage>
        <taxon>Bacteria</taxon>
        <taxon>Pseudomonadati</taxon>
        <taxon>Pseudomonadota</taxon>
        <taxon>Alphaproteobacteria</taxon>
        <taxon>Sphingomonadales</taxon>
        <taxon>Sphingomonadaceae</taxon>
        <taxon>Rhizorhabdus</taxon>
    </lineage>
</organism>
<keyword evidence="2" id="KW-0503">Monooxygenase</keyword>
<keyword evidence="2" id="KW-0560">Oxidoreductase</keyword>
<evidence type="ECO:0000259" key="1">
    <source>
        <dbReference type="Pfam" id="PF03992"/>
    </source>
</evidence>
<dbReference type="Proteomes" id="UP000189818">
    <property type="component" value="Unassembled WGS sequence"/>
</dbReference>
<dbReference type="RefSeq" id="WP_079647184.1">
    <property type="nucleotide sequence ID" value="NZ_FUYM01000002.1"/>
</dbReference>
<dbReference type="STRING" id="439228.SAMN06295920_102448"/>
<keyword evidence="3" id="KW-1185">Reference proteome</keyword>
<evidence type="ECO:0000313" key="3">
    <source>
        <dbReference type="Proteomes" id="UP000189818"/>
    </source>
</evidence>
<dbReference type="AlphaFoldDB" id="A0A1T5B402"/>
<accession>A0A1T5B402</accession>
<protein>
    <submittedName>
        <fullName evidence="2">Antibiotic biosynthesis monooxygenase</fullName>
    </submittedName>
</protein>
<gene>
    <name evidence="2" type="ORF">SAMN06295920_102448</name>
</gene>
<dbReference type="GO" id="GO:0004497">
    <property type="term" value="F:monooxygenase activity"/>
    <property type="evidence" value="ECO:0007669"/>
    <property type="project" value="UniProtKB-KW"/>
</dbReference>
<dbReference type="InterPro" id="IPR011008">
    <property type="entry name" value="Dimeric_a/b-barrel"/>
</dbReference>
<dbReference type="OrthoDB" id="6105906at2"/>
<feature type="domain" description="ABM" evidence="1">
    <location>
        <begin position="1"/>
        <end position="61"/>
    </location>
</feature>
<evidence type="ECO:0000313" key="2">
    <source>
        <dbReference type="EMBL" id="SKB41690.1"/>
    </source>
</evidence>
<dbReference type="Gene3D" id="3.30.70.100">
    <property type="match status" value="1"/>
</dbReference>
<proteinExistence type="predicted"/>
<dbReference type="Pfam" id="PF03992">
    <property type="entry name" value="ABM"/>
    <property type="match status" value="1"/>
</dbReference>
<dbReference type="InterPro" id="IPR007138">
    <property type="entry name" value="ABM_dom"/>
</dbReference>